<reference evidence="1" key="1">
    <citation type="submission" date="2020-05" db="EMBL/GenBank/DDBJ databases">
        <title>High-Quality Genomes of Partial-Nitritation/Anammox System by Hierarchical Clustering Based Hybrid Assembly.</title>
        <authorList>
            <person name="Liu L."/>
            <person name="Wang Y."/>
            <person name="Che Y."/>
            <person name="Chen Y."/>
            <person name="Xia Y."/>
            <person name="Luo R."/>
            <person name="Cheng S.H."/>
            <person name="Zheng C."/>
            <person name="Zhang T."/>
        </authorList>
    </citation>
    <scope>NUCLEOTIDE SEQUENCE</scope>
    <source>
        <strain evidence="1">H1_PAT1</strain>
    </source>
</reference>
<accession>A0A928TQF1</accession>
<dbReference type="EMBL" id="JABTTY010000001">
    <property type="protein sequence ID" value="MBE7525171.1"/>
    <property type="molecule type" value="Genomic_DNA"/>
</dbReference>
<sequence>MAVDHQQTLLWMEIGEQATYSIGPRDGSASVVELRVSQTLIRDIPYVQELGLKIQFVLATSRTKATHAASDAGVDELLGIRTASAKPSPPVRLPYTFVKIENVPKLRNIKRLWVRPHILLAHHAKPWLLEIEFPNIKGVPRILRPSSGPILSF</sequence>
<comment type="caution">
    <text evidence="1">The sequence shown here is derived from an EMBL/GenBank/DDBJ whole genome shotgun (WGS) entry which is preliminary data.</text>
</comment>
<evidence type="ECO:0000313" key="1">
    <source>
        <dbReference type="EMBL" id="MBE7525171.1"/>
    </source>
</evidence>
<proteinExistence type="predicted"/>
<evidence type="ECO:0000313" key="2">
    <source>
        <dbReference type="Proteomes" id="UP000710385"/>
    </source>
</evidence>
<dbReference type="Proteomes" id="UP000710385">
    <property type="component" value="Unassembled WGS sequence"/>
</dbReference>
<dbReference type="AlphaFoldDB" id="A0A928TQF1"/>
<protein>
    <submittedName>
        <fullName evidence="1">Uncharacterized protein</fullName>
    </submittedName>
</protein>
<name>A0A928TQF1_UNCKA</name>
<gene>
    <name evidence="1" type="ORF">HS096_02140</name>
</gene>
<organism evidence="1 2">
    <name type="scientific">candidate division WWE3 bacterium</name>
    <dbReference type="NCBI Taxonomy" id="2053526"/>
    <lineage>
        <taxon>Bacteria</taxon>
        <taxon>Katanobacteria</taxon>
    </lineage>
</organism>